<dbReference type="SUPFAM" id="SSF47954">
    <property type="entry name" value="Cyclin-like"/>
    <property type="match status" value="1"/>
</dbReference>
<dbReference type="EMBL" id="CDMY01000666">
    <property type="protein sequence ID" value="CEM29087.1"/>
    <property type="molecule type" value="Genomic_DNA"/>
</dbReference>
<sequence length="324" mass="35695">MKWPQQRAVLVDGMVKRAASMGCRDATVMRAVRLLDVVGRAVADSSVCGIGCVEKLFTAAGMDTHGRLFSFAKYLMFLSLYDIDLGGCDVRLLAATAVYITRKTNQKQIAGRIWSAALVAESSVRESALQSSMTTLRMQRLMWGDTHTTKGVVTDAVDELFASPDRHGVASTRSHAQQEQQQHCQGGSQEHPLAHLFAEDRCRIPDISTTLQLRAAARDIRDAFSSDQLRSRLDHSLSRDGDGINTPQLQLLRFDPSLCVSDLMAAACIAEEPGARRKWKETGETLQWASQCRYCTLPLMLTSADINTHANKTVGHTQGGRERT</sequence>
<name>A0A0G4GHI2_VITBC</name>
<accession>A0A0G4GHI2</accession>
<dbReference type="AlphaFoldDB" id="A0A0G4GHI2"/>
<dbReference type="InterPro" id="IPR036915">
    <property type="entry name" value="Cyclin-like_sf"/>
</dbReference>
<keyword evidence="3" id="KW-1185">Reference proteome</keyword>
<dbReference type="PhylomeDB" id="A0A0G4GHI2"/>
<dbReference type="Gene3D" id="1.10.472.10">
    <property type="entry name" value="Cyclin-like"/>
    <property type="match status" value="1"/>
</dbReference>
<dbReference type="InterPro" id="IPR004367">
    <property type="entry name" value="Cyclin_C-dom"/>
</dbReference>
<proteinExistence type="predicted"/>
<reference evidence="2 3" key="1">
    <citation type="submission" date="2014-11" db="EMBL/GenBank/DDBJ databases">
        <authorList>
            <person name="Zhu J."/>
            <person name="Qi W."/>
            <person name="Song R."/>
        </authorList>
    </citation>
    <scope>NUCLEOTIDE SEQUENCE [LARGE SCALE GENOMIC DNA]</scope>
</reference>
<feature type="domain" description="Cyclin C-terminal" evidence="1">
    <location>
        <begin position="62"/>
        <end position="171"/>
    </location>
</feature>
<dbReference type="Pfam" id="PF02984">
    <property type="entry name" value="Cyclin_C"/>
    <property type="match status" value="1"/>
</dbReference>
<dbReference type="Proteomes" id="UP000041254">
    <property type="component" value="Unassembled WGS sequence"/>
</dbReference>
<dbReference type="OrthoDB" id="6272950at2759"/>
<dbReference type="VEuPathDB" id="CryptoDB:Vbra_9951"/>
<gene>
    <name evidence="2" type="ORF">Vbra_9951</name>
</gene>
<organism evidence="2 3">
    <name type="scientific">Vitrella brassicaformis (strain CCMP3155)</name>
    <dbReference type="NCBI Taxonomy" id="1169540"/>
    <lineage>
        <taxon>Eukaryota</taxon>
        <taxon>Sar</taxon>
        <taxon>Alveolata</taxon>
        <taxon>Colpodellida</taxon>
        <taxon>Vitrellaceae</taxon>
        <taxon>Vitrella</taxon>
    </lineage>
</organism>
<evidence type="ECO:0000313" key="3">
    <source>
        <dbReference type="Proteomes" id="UP000041254"/>
    </source>
</evidence>
<evidence type="ECO:0000259" key="1">
    <source>
        <dbReference type="Pfam" id="PF02984"/>
    </source>
</evidence>
<dbReference type="InParanoid" id="A0A0G4GHI2"/>
<evidence type="ECO:0000313" key="2">
    <source>
        <dbReference type="EMBL" id="CEM29087.1"/>
    </source>
</evidence>
<protein>
    <recommendedName>
        <fullName evidence="1">Cyclin C-terminal domain-containing protein</fullName>
    </recommendedName>
</protein>